<evidence type="ECO:0000313" key="2">
    <source>
        <dbReference type="EnsemblPlants" id="TraesCS5D02G122600.1.cds1"/>
    </source>
</evidence>
<dbReference type="Gramene" id="TraesCS5D03G0303900.1">
    <property type="protein sequence ID" value="TraesCS5D03G0303900.1.CDS1"/>
    <property type="gene ID" value="TraesCS5D03G0303900"/>
</dbReference>
<name>A0A3B6MNG6_WHEAT</name>
<organism evidence="2">
    <name type="scientific">Triticum aestivum</name>
    <name type="common">Wheat</name>
    <dbReference type="NCBI Taxonomy" id="4565"/>
    <lineage>
        <taxon>Eukaryota</taxon>
        <taxon>Viridiplantae</taxon>
        <taxon>Streptophyta</taxon>
        <taxon>Embryophyta</taxon>
        <taxon>Tracheophyta</taxon>
        <taxon>Spermatophyta</taxon>
        <taxon>Magnoliopsida</taxon>
        <taxon>Liliopsida</taxon>
        <taxon>Poales</taxon>
        <taxon>Poaceae</taxon>
        <taxon>BOP clade</taxon>
        <taxon>Pooideae</taxon>
        <taxon>Triticodae</taxon>
        <taxon>Triticeae</taxon>
        <taxon>Triticinae</taxon>
        <taxon>Triticum</taxon>
    </lineage>
</organism>
<dbReference type="OrthoDB" id="36455at2759"/>
<evidence type="ECO:0000313" key="3">
    <source>
        <dbReference type="Proteomes" id="UP000019116"/>
    </source>
</evidence>
<sequence length="384" mass="39879">MVGLVAVVLNEHALLGLSGFAVACVLSELRERVGLGTQQQRLLRRLDVLRPAAPRLEARVLQRPGVGEGDVPRVGPLVHGVEVERGLHLGLPSRQEHDAGDGGRHAAAEELEGVVGDLLRCGPVLALGAGGDHAGFEQDALEHDVVLGHLVEGLGPHLLRHLEGALDAVLPVQQDLRLHDGHQTVVLRDGGVAGEAPGGLLDGQLGGAVGDADHGAPLGEAGALLVVGGLPGGEAVEALAPRLVVGAGERHQALVHLDPGHDALLHQDVDDLLAVDGGLVERLLEEDGAGDVVAEARDGDQQRAERLPVRLCVLQADRVEALPAGGVGLVHGQDAAPRRRDGFLHVRAKQQQHVSPVHSSPSVNYTSTCNSAGEKLPAAYVPRS</sequence>
<keyword evidence="1" id="KW-0732">Signal</keyword>
<reference evidence="2" key="2">
    <citation type="submission" date="2018-10" db="UniProtKB">
        <authorList>
            <consortium name="EnsemblPlants"/>
        </authorList>
    </citation>
    <scope>IDENTIFICATION</scope>
</reference>
<accession>A0A3B6MNG6</accession>
<dbReference type="Gramene" id="TraesCS5D02G122600.1">
    <property type="protein sequence ID" value="TraesCS5D02G122600.1.cds1"/>
    <property type="gene ID" value="TraesCS5D02G122600"/>
</dbReference>
<feature type="signal peptide" evidence="1">
    <location>
        <begin position="1"/>
        <end position="23"/>
    </location>
</feature>
<protein>
    <submittedName>
        <fullName evidence="2">Uncharacterized protein</fullName>
    </submittedName>
</protein>
<reference evidence="2" key="1">
    <citation type="submission" date="2018-08" db="EMBL/GenBank/DDBJ databases">
        <authorList>
            <person name="Rossello M."/>
        </authorList>
    </citation>
    <scope>NUCLEOTIDE SEQUENCE [LARGE SCALE GENOMIC DNA]</scope>
    <source>
        <strain evidence="2">cv. Chinese Spring</strain>
    </source>
</reference>
<dbReference type="EnsemblPlants" id="TraesCS5D02G122600.1">
    <property type="protein sequence ID" value="TraesCS5D02G122600.1.cds1"/>
    <property type="gene ID" value="TraesCS5D02G122600"/>
</dbReference>
<proteinExistence type="predicted"/>
<evidence type="ECO:0000256" key="1">
    <source>
        <dbReference type="SAM" id="SignalP"/>
    </source>
</evidence>
<dbReference type="AlphaFoldDB" id="A0A3B6MNG6"/>
<feature type="chain" id="PRO_5043177829" evidence="1">
    <location>
        <begin position="24"/>
        <end position="384"/>
    </location>
</feature>
<dbReference type="Proteomes" id="UP000019116">
    <property type="component" value="Chromosome 5D"/>
</dbReference>
<keyword evidence="3" id="KW-1185">Reference proteome</keyword>